<keyword evidence="13" id="KW-0808">Transferase</keyword>
<evidence type="ECO:0000256" key="1">
    <source>
        <dbReference type="ARBA" id="ARBA00001936"/>
    </source>
</evidence>
<evidence type="ECO:0000256" key="2">
    <source>
        <dbReference type="ARBA" id="ARBA00004323"/>
    </source>
</evidence>
<dbReference type="InterPro" id="IPR045885">
    <property type="entry name" value="GalNAc-T"/>
</dbReference>
<evidence type="ECO:0000256" key="4">
    <source>
        <dbReference type="ARBA" id="ARBA00022692"/>
    </source>
</evidence>
<keyword evidence="16" id="KW-1185">Reference proteome</keyword>
<keyword evidence="8 13" id="KW-0333">Golgi apparatus</keyword>
<evidence type="ECO:0000256" key="6">
    <source>
        <dbReference type="ARBA" id="ARBA00022968"/>
    </source>
</evidence>
<proteinExistence type="inferred from homology"/>
<dbReference type="EC" id="2.4.1.-" evidence="13"/>
<evidence type="ECO:0000256" key="9">
    <source>
        <dbReference type="ARBA" id="ARBA00023136"/>
    </source>
</evidence>
<dbReference type="SMART" id="SM00458">
    <property type="entry name" value="RICIN"/>
    <property type="match status" value="1"/>
</dbReference>
<dbReference type="Gene3D" id="2.80.10.50">
    <property type="match status" value="1"/>
</dbReference>
<keyword evidence="5 13" id="KW-0430">Lectin</keyword>
<dbReference type="Pfam" id="PF00535">
    <property type="entry name" value="Glycos_transf_2"/>
    <property type="match status" value="1"/>
</dbReference>
<organism evidence="15 16">
    <name type="scientific">Exocentrus adspersus</name>
    <dbReference type="NCBI Taxonomy" id="1586481"/>
    <lineage>
        <taxon>Eukaryota</taxon>
        <taxon>Metazoa</taxon>
        <taxon>Ecdysozoa</taxon>
        <taxon>Arthropoda</taxon>
        <taxon>Hexapoda</taxon>
        <taxon>Insecta</taxon>
        <taxon>Pterygota</taxon>
        <taxon>Neoptera</taxon>
        <taxon>Endopterygota</taxon>
        <taxon>Coleoptera</taxon>
        <taxon>Polyphaga</taxon>
        <taxon>Cucujiformia</taxon>
        <taxon>Chrysomeloidea</taxon>
        <taxon>Cerambycidae</taxon>
        <taxon>Lamiinae</taxon>
        <taxon>Acanthocinini</taxon>
        <taxon>Exocentrus</taxon>
    </lineage>
</organism>
<feature type="transmembrane region" description="Helical" evidence="13">
    <location>
        <begin position="7"/>
        <end position="27"/>
    </location>
</feature>
<dbReference type="Gene3D" id="3.90.550.10">
    <property type="entry name" value="Spore Coat Polysaccharide Biosynthesis Protein SpsA, Chain A"/>
    <property type="match status" value="1"/>
</dbReference>
<dbReference type="SUPFAM" id="SSF53448">
    <property type="entry name" value="Nucleotide-diphospho-sugar transferases"/>
    <property type="match status" value="1"/>
</dbReference>
<dbReference type="PANTHER" id="PTHR11675">
    <property type="entry name" value="N-ACETYLGALACTOSAMINYLTRANSFERASE"/>
    <property type="match status" value="1"/>
</dbReference>
<evidence type="ECO:0000256" key="13">
    <source>
        <dbReference type="RuleBase" id="RU361242"/>
    </source>
</evidence>
<comment type="subcellular location">
    <subcellularLocation>
        <location evidence="2 13">Golgi apparatus membrane</location>
        <topology evidence="2 13">Single-pass type II membrane protein</topology>
    </subcellularLocation>
</comment>
<dbReference type="AlphaFoldDB" id="A0AAV8VTX4"/>
<dbReference type="GO" id="GO:0005112">
    <property type="term" value="F:Notch binding"/>
    <property type="evidence" value="ECO:0007669"/>
    <property type="project" value="TreeGrafter"/>
</dbReference>
<dbReference type="GO" id="GO:0030246">
    <property type="term" value="F:carbohydrate binding"/>
    <property type="evidence" value="ECO:0007669"/>
    <property type="project" value="UniProtKB-KW"/>
</dbReference>
<keyword evidence="13" id="KW-0328">Glycosyltransferase</keyword>
<reference evidence="15 16" key="1">
    <citation type="journal article" date="2023" name="Insect Mol. Biol.">
        <title>Genome sequencing provides insights into the evolution of gene families encoding plant cell wall-degrading enzymes in longhorned beetles.</title>
        <authorList>
            <person name="Shin N.R."/>
            <person name="Okamura Y."/>
            <person name="Kirsch R."/>
            <person name="Pauchet Y."/>
        </authorList>
    </citation>
    <scope>NUCLEOTIDE SEQUENCE [LARGE SCALE GENOMIC DNA]</scope>
    <source>
        <strain evidence="15">EAD_L_NR</strain>
    </source>
</reference>
<comment type="cofactor">
    <cofactor evidence="1 13">
        <name>Mn(2+)</name>
        <dbReference type="ChEBI" id="CHEBI:29035"/>
    </cofactor>
</comment>
<dbReference type="CDD" id="cd23440">
    <property type="entry name" value="beta-trefoil_Ricin_GALNT11"/>
    <property type="match status" value="1"/>
</dbReference>
<dbReference type="GO" id="GO:0006493">
    <property type="term" value="P:protein O-linked glycosylation"/>
    <property type="evidence" value="ECO:0007669"/>
    <property type="project" value="TreeGrafter"/>
</dbReference>
<dbReference type="EMBL" id="JANEYG010000033">
    <property type="protein sequence ID" value="KAJ8917489.1"/>
    <property type="molecule type" value="Genomic_DNA"/>
</dbReference>
<comment type="similarity">
    <text evidence="3 13">Belongs to the glycosyltransferase 2 family. GalNAc-T subfamily.</text>
</comment>
<keyword evidence="6" id="KW-0735">Signal-anchor</keyword>
<dbReference type="InterPro" id="IPR029044">
    <property type="entry name" value="Nucleotide-diphossugar_trans"/>
</dbReference>
<evidence type="ECO:0000256" key="5">
    <source>
        <dbReference type="ARBA" id="ARBA00022734"/>
    </source>
</evidence>
<evidence type="ECO:0000256" key="12">
    <source>
        <dbReference type="ARBA" id="ARBA00023211"/>
    </source>
</evidence>
<dbReference type="Pfam" id="PF00652">
    <property type="entry name" value="Ricin_B_lectin"/>
    <property type="match status" value="1"/>
</dbReference>
<evidence type="ECO:0000313" key="15">
    <source>
        <dbReference type="EMBL" id="KAJ8917489.1"/>
    </source>
</evidence>
<dbReference type="InterPro" id="IPR001173">
    <property type="entry name" value="Glyco_trans_2-like"/>
</dbReference>
<dbReference type="Proteomes" id="UP001159042">
    <property type="component" value="Unassembled WGS sequence"/>
</dbReference>
<keyword evidence="4 13" id="KW-0812">Transmembrane</keyword>
<gene>
    <name evidence="15" type="ORF">NQ315_005538</name>
</gene>
<comment type="caution">
    <text evidence="15">The sequence shown here is derived from an EMBL/GenBank/DDBJ whole genome shotgun (WGS) entry which is preliminary data.</text>
</comment>
<dbReference type="FunFam" id="3.90.550.10:FF:000053">
    <property type="entry name" value="Polypeptide N-acetylgalactosaminyltransferase"/>
    <property type="match status" value="1"/>
</dbReference>
<dbReference type="GO" id="GO:0000139">
    <property type="term" value="C:Golgi membrane"/>
    <property type="evidence" value="ECO:0007669"/>
    <property type="project" value="UniProtKB-SubCell"/>
</dbReference>
<evidence type="ECO:0000256" key="7">
    <source>
        <dbReference type="ARBA" id="ARBA00022989"/>
    </source>
</evidence>
<keyword evidence="7 13" id="KW-1133">Transmembrane helix</keyword>
<keyword evidence="9 13" id="KW-0472">Membrane</keyword>
<dbReference type="GO" id="GO:0004653">
    <property type="term" value="F:polypeptide N-acetylgalactosaminyltransferase activity"/>
    <property type="evidence" value="ECO:0007669"/>
    <property type="project" value="TreeGrafter"/>
</dbReference>
<protein>
    <recommendedName>
        <fullName evidence="13">Polypeptide N-acetylgalactosaminyltransferase</fullName>
        <ecNumber evidence="13">2.4.1.-</ecNumber>
    </recommendedName>
    <alternativeName>
        <fullName evidence="13">Protein-UDP acetylgalactosaminyltransferase</fullName>
    </alternativeName>
</protein>
<evidence type="ECO:0000256" key="10">
    <source>
        <dbReference type="ARBA" id="ARBA00023157"/>
    </source>
</evidence>
<dbReference type="InterPro" id="IPR035992">
    <property type="entry name" value="Ricin_B-like_lectins"/>
</dbReference>
<evidence type="ECO:0000256" key="11">
    <source>
        <dbReference type="ARBA" id="ARBA00023180"/>
    </source>
</evidence>
<dbReference type="PANTHER" id="PTHR11675:SF63">
    <property type="entry name" value="POLYPEPTIDE N-ACETYLGALACTOSAMINYLTRANSFERASE"/>
    <property type="match status" value="1"/>
</dbReference>
<dbReference type="PROSITE" id="PS50231">
    <property type="entry name" value="RICIN_B_LECTIN"/>
    <property type="match status" value="1"/>
</dbReference>
<evidence type="ECO:0000256" key="8">
    <source>
        <dbReference type="ARBA" id="ARBA00023034"/>
    </source>
</evidence>
<dbReference type="SUPFAM" id="SSF50370">
    <property type="entry name" value="Ricin B-like lectins"/>
    <property type="match status" value="1"/>
</dbReference>
<comment type="pathway">
    <text evidence="13">Protein modification; protein glycosylation.</text>
</comment>
<evidence type="ECO:0000313" key="16">
    <source>
        <dbReference type="Proteomes" id="UP001159042"/>
    </source>
</evidence>
<keyword evidence="12 13" id="KW-0464">Manganese</keyword>
<name>A0AAV8VTX4_9CUCU</name>
<evidence type="ECO:0000259" key="14">
    <source>
        <dbReference type="SMART" id="SM00458"/>
    </source>
</evidence>
<accession>A0AAV8VTX4</accession>
<dbReference type="CDD" id="cd02510">
    <property type="entry name" value="pp-GalNAc-T"/>
    <property type="match status" value="1"/>
</dbReference>
<sequence length="615" mass="70889">MVSLNKSFLYGICFASLTWVVSLYLFFQLTKSKSTFTKVPTPHSWSVKNNIVDPFLKYTKNNAGPSQTYVNSPELVKKLQPVFGSSKGSDPYEEELANLGLVRDNNDLKIKDEGYKMHAYNVLISNRLSLNRDIPDTRNKLCRKIKYEQKLPNASIIICFYNEHFHTLLRTIHSILNRTPAHLLEEIILVNDQSDIPYLHQDLDEYFKKNSLTKVRLFKPEKREGLIRARLFGARRAQGKVLVFLDSHVEVNVGWIEPLLSRIKEKQSNVVMPIIDIIKADTFAYSSSPLVRGGFNWGLHFKWENLPKGTLKRKEDFVKPIKSPTMAGGLFAIDRGYFIDMGEYDAGMNIWGGENLEISFRIWMCGGSIEIMPCSRVGHVFRSRRPYNSPDGQDTMLFNSLRVAYVWMDDYKEHFLNQRKDAKNVDYGDISSRLQLRKELKCHDFDWYLKNVYPELPLPTDDEEQLKKRWSAIEQDKYQPWHSRRRNYVAQYQIKLAGTDLCIQTAKDVRTKGSGLVLRPCKKSKNQTWYETDKNELVLAQLLCLQAGKTSPILYKCHEMGGDQEWRHKGGQKSPIYNLAAGTCLGVNKKAVNATVVMKLCGDPEPSFLNWDIIV</sequence>
<keyword evidence="11" id="KW-0325">Glycoprotein</keyword>
<dbReference type="InterPro" id="IPR000772">
    <property type="entry name" value="Ricin_B_lectin"/>
</dbReference>
<keyword evidence="10 13" id="KW-1015">Disulfide bond</keyword>
<dbReference type="GO" id="GO:0008593">
    <property type="term" value="P:regulation of Notch signaling pathway"/>
    <property type="evidence" value="ECO:0007669"/>
    <property type="project" value="TreeGrafter"/>
</dbReference>
<feature type="domain" description="Ricin B lectin" evidence="14">
    <location>
        <begin position="491"/>
        <end position="614"/>
    </location>
</feature>
<evidence type="ECO:0000256" key="3">
    <source>
        <dbReference type="ARBA" id="ARBA00005680"/>
    </source>
</evidence>